<evidence type="ECO:0000313" key="2">
    <source>
        <dbReference type="Proteomes" id="UP000184612"/>
    </source>
</evidence>
<dbReference type="EMBL" id="FRFD01000007">
    <property type="protein sequence ID" value="SHO50018.1"/>
    <property type="molecule type" value="Genomic_DNA"/>
</dbReference>
<proteinExistence type="predicted"/>
<dbReference type="InterPro" id="IPR024307">
    <property type="entry name" value="YmaF"/>
</dbReference>
<dbReference type="RefSeq" id="WP_242952371.1">
    <property type="nucleotide sequence ID" value="NZ_FRFD01000007.1"/>
</dbReference>
<name>A0A1M7YBX9_9FIRM</name>
<organism evidence="1 2">
    <name type="scientific">Anaerocolumna xylanovorans DSM 12503</name>
    <dbReference type="NCBI Taxonomy" id="1121345"/>
    <lineage>
        <taxon>Bacteria</taxon>
        <taxon>Bacillati</taxon>
        <taxon>Bacillota</taxon>
        <taxon>Clostridia</taxon>
        <taxon>Lachnospirales</taxon>
        <taxon>Lachnospiraceae</taxon>
        <taxon>Anaerocolumna</taxon>
    </lineage>
</organism>
<sequence>MSYIKIEMKKSNPQYKNHVHEVQGYLKMAKDNHYHRFSFVTGEAVFTGAGDHCHEIVFRTDNADGHYHEFKGRTCGAIPAGDRHVHYLEGHTTEENGHSHGFRLVTLMENPTDII</sequence>
<reference evidence="1 2" key="1">
    <citation type="submission" date="2016-12" db="EMBL/GenBank/DDBJ databases">
        <authorList>
            <person name="Song W.-J."/>
            <person name="Kurnit D.M."/>
        </authorList>
    </citation>
    <scope>NUCLEOTIDE SEQUENCE [LARGE SCALE GENOMIC DNA]</scope>
    <source>
        <strain evidence="1 2">DSM 12503</strain>
    </source>
</reference>
<keyword evidence="2" id="KW-1185">Reference proteome</keyword>
<protein>
    <submittedName>
        <fullName evidence="1">YmaF family protein</fullName>
    </submittedName>
</protein>
<dbReference type="AlphaFoldDB" id="A0A1M7YBX9"/>
<gene>
    <name evidence="1" type="ORF">SAMN02745217_02536</name>
</gene>
<dbReference type="Proteomes" id="UP000184612">
    <property type="component" value="Unassembled WGS sequence"/>
</dbReference>
<dbReference type="STRING" id="1121345.SAMN02745217_02536"/>
<evidence type="ECO:0000313" key="1">
    <source>
        <dbReference type="EMBL" id="SHO50018.1"/>
    </source>
</evidence>
<dbReference type="Pfam" id="PF12788">
    <property type="entry name" value="YmaF"/>
    <property type="match status" value="1"/>
</dbReference>
<accession>A0A1M7YBX9</accession>